<dbReference type="AlphaFoldDB" id="A0A813EJ37"/>
<feature type="domain" description="GmrSD restriction endonucleases N-terminal" evidence="1">
    <location>
        <begin position="10"/>
        <end position="278"/>
    </location>
</feature>
<evidence type="ECO:0000313" key="2">
    <source>
        <dbReference type="EMBL" id="CAE8600819.1"/>
    </source>
</evidence>
<gene>
    <name evidence="2" type="ORF">PGLA1383_LOCUS19123</name>
</gene>
<reference evidence="2" key="1">
    <citation type="submission" date="2021-02" db="EMBL/GenBank/DDBJ databases">
        <authorList>
            <person name="Dougan E. K."/>
            <person name="Rhodes N."/>
            <person name="Thang M."/>
            <person name="Chan C."/>
        </authorList>
    </citation>
    <scope>NUCLEOTIDE SEQUENCE</scope>
</reference>
<feature type="non-terminal residue" evidence="2">
    <location>
        <position position="534"/>
    </location>
</feature>
<dbReference type="Proteomes" id="UP000654075">
    <property type="component" value="Unassembled WGS sequence"/>
</dbReference>
<protein>
    <recommendedName>
        <fullName evidence="1">GmrSD restriction endonucleases N-terminal domain-containing protein</fullName>
    </recommendedName>
</protein>
<dbReference type="EMBL" id="CAJNNV010012478">
    <property type="protein sequence ID" value="CAE8600819.1"/>
    <property type="molecule type" value="Genomic_DNA"/>
</dbReference>
<comment type="caution">
    <text evidence="2">The sequence shown here is derived from an EMBL/GenBank/DDBJ whole genome shotgun (WGS) entry which is preliminary data.</text>
</comment>
<dbReference type="PANTHER" id="PTHR35149:SF1">
    <property type="entry name" value="DUF5655 DOMAIN-CONTAINING PROTEIN"/>
    <property type="match status" value="1"/>
</dbReference>
<dbReference type="OrthoDB" id="537448at2759"/>
<dbReference type="InterPro" id="IPR004919">
    <property type="entry name" value="GmrSD_N"/>
</dbReference>
<proteinExistence type="predicted"/>
<organism evidence="2 3">
    <name type="scientific">Polarella glacialis</name>
    <name type="common">Dinoflagellate</name>
    <dbReference type="NCBI Taxonomy" id="89957"/>
    <lineage>
        <taxon>Eukaryota</taxon>
        <taxon>Sar</taxon>
        <taxon>Alveolata</taxon>
        <taxon>Dinophyceae</taxon>
        <taxon>Suessiales</taxon>
        <taxon>Suessiaceae</taxon>
        <taxon>Polarella</taxon>
    </lineage>
</organism>
<dbReference type="PANTHER" id="PTHR35149">
    <property type="entry name" value="SLL5132 PROTEIN"/>
    <property type="match status" value="1"/>
</dbReference>
<evidence type="ECO:0000259" key="1">
    <source>
        <dbReference type="Pfam" id="PF03235"/>
    </source>
</evidence>
<dbReference type="Pfam" id="PF03235">
    <property type="entry name" value="GmrSD_N"/>
    <property type="match status" value="1"/>
</dbReference>
<name>A0A813EJ37_POLGL</name>
<accession>A0A813EJ37</accession>
<keyword evidence="3" id="KW-1185">Reference proteome</keyword>
<sequence length="534" mass="60836">MKSETIKVVQLVDGSKHWSIPEYQRPYSWTPREVKRFLSDIWKYYENGSGEDQKYLGVIVTCNDGASQEHEVVDGQQRLITLLLVLRAVSYVAASFTGGSQEEERLQKYIHLKRKKLGTTFERADHETSFNPCSHPADCALECGIGKAPLLAHSDADLRCWFAKSFLLIPGRQTQAEDHKLLEDLLNRPPRRRSMMQGRFIETCWTAVDFLTQQIQERQQKHRGSLIQHVDAFQKYLEQKVLLTHVVSNSRTMCFDIFDSLNSTGLGLTEMQKLKASLMAHPEYKTENARWAQQWSSAEDVLSHISQPCGPSESSSQTQPLRPFLLAVAELSEAEMAVSREERKELLRKDARSSAWETNTRAYFRTNFKALQQDESDGRSWLPLFENDGLPNPEALTALFALHFDESSVLAFSSLLDLEDCQWADGEFLSETASESMRCLIQNVVSLLRFLSHQGLDRRWVHPAYAFVLRYCLQAPSPAAPEDVLQFFVLLERLASYLLFAVPRVPPTGRERINVGQIQGLEAACEESEQLELA</sequence>
<evidence type="ECO:0000313" key="3">
    <source>
        <dbReference type="Proteomes" id="UP000654075"/>
    </source>
</evidence>